<protein>
    <submittedName>
        <fullName evidence="2">Putative nucleic-acid-binding protein containing a Zn-ribbon</fullName>
    </submittedName>
</protein>
<dbReference type="AlphaFoldDB" id="U1NC36"/>
<evidence type="ECO:0000313" key="2">
    <source>
        <dbReference type="EMBL" id="ERG94460.1"/>
    </source>
</evidence>
<dbReference type="RefSeq" id="WP_021053951.1">
    <property type="nucleotide sequence ID" value="NZ_KE356561.1"/>
</dbReference>
<dbReference type="EMBL" id="KE356561">
    <property type="protein sequence ID" value="ERG94460.1"/>
    <property type="molecule type" value="Genomic_DNA"/>
</dbReference>
<reference evidence="2 3" key="1">
    <citation type="journal article" date="2013" name="PLoS ONE">
        <title>Assembly-driven community genomics of a hypersaline microbial ecosystem.</title>
        <authorList>
            <person name="Podell S."/>
            <person name="Ugalde J.A."/>
            <person name="Narasingarao P."/>
            <person name="Banfield J.F."/>
            <person name="Heidelberg K.B."/>
            <person name="Allen E.E."/>
        </authorList>
    </citation>
    <scope>NUCLEOTIDE SEQUENCE [LARGE SCALE GENOMIC DNA]</scope>
    <source>
        <strain evidence="3">J07HQW2</strain>
    </source>
</reference>
<dbReference type="SUPFAM" id="SSF50249">
    <property type="entry name" value="Nucleic acid-binding proteins"/>
    <property type="match status" value="1"/>
</dbReference>
<dbReference type="HOGENOM" id="CLU_119412_0_0_2"/>
<feature type="domain" description="ChsH2 C-terminal OB-fold" evidence="1">
    <location>
        <begin position="50"/>
        <end position="109"/>
    </location>
</feature>
<evidence type="ECO:0000259" key="1">
    <source>
        <dbReference type="Pfam" id="PF01796"/>
    </source>
</evidence>
<dbReference type="InterPro" id="IPR002878">
    <property type="entry name" value="ChsH2_C"/>
</dbReference>
<sequence>MSDVGDAGYDELLEAIDAGDGYYLECENEHGSLPPRRVCPHCGSTDIEEVSLPDAGEVVAHTKVHVPTPRFSEDAPYNVVIVDYGQVQLTGQLVGIDDNDITHGLDVTVQLGDATKTGEPVVTFVPAGK</sequence>
<dbReference type="STRING" id="1238425.J07HQW2_00894"/>
<dbReference type="Proteomes" id="UP000030710">
    <property type="component" value="Unassembled WGS sequence"/>
</dbReference>
<dbReference type="InterPro" id="IPR012340">
    <property type="entry name" value="NA-bd_OB-fold"/>
</dbReference>
<proteinExistence type="predicted"/>
<evidence type="ECO:0000313" key="3">
    <source>
        <dbReference type="Proteomes" id="UP000030710"/>
    </source>
</evidence>
<dbReference type="PANTHER" id="PTHR34075">
    <property type="entry name" value="BLR3430 PROTEIN"/>
    <property type="match status" value="1"/>
</dbReference>
<organism evidence="2 3">
    <name type="scientific">Haloquadratum walsbyi J07HQW2</name>
    <dbReference type="NCBI Taxonomy" id="1238425"/>
    <lineage>
        <taxon>Archaea</taxon>
        <taxon>Methanobacteriati</taxon>
        <taxon>Methanobacteriota</taxon>
        <taxon>Stenosarchaea group</taxon>
        <taxon>Halobacteria</taxon>
        <taxon>Halobacteriales</taxon>
        <taxon>Haloferacaceae</taxon>
        <taxon>Haloquadratum</taxon>
    </lineage>
</organism>
<gene>
    <name evidence="2" type="ORF">J07HQW2_00894</name>
</gene>
<dbReference type="InterPro" id="IPR052513">
    <property type="entry name" value="Thioester_dehydratase-like"/>
</dbReference>
<accession>U1NC36</accession>
<dbReference type="Pfam" id="PF01796">
    <property type="entry name" value="OB_ChsH2_C"/>
    <property type="match status" value="1"/>
</dbReference>
<dbReference type="PANTHER" id="PTHR34075:SF5">
    <property type="entry name" value="BLR3430 PROTEIN"/>
    <property type="match status" value="1"/>
</dbReference>
<dbReference type="eggNOG" id="arCOG01286">
    <property type="taxonomic scope" value="Archaea"/>
</dbReference>
<name>U1NC36_9EURY</name>